<reference evidence="5 6" key="1">
    <citation type="submission" date="2020-08" db="EMBL/GenBank/DDBJ databases">
        <title>Genome public.</title>
        <authorList>
            <person name="Liu C."/>
            <person name="Sun Q."/>
        </authorList>
    </citation>
    <scope>NUCLEOTIDE SEQUENCE [LARGE SCALE GENOMIC DNA]</scope>
    <source>
        <strain evidence="5 6">M29</strain>
    </source>
</reference>
<sequence length="283" mass="33291">MKSKEISHEIIDVPVDTNVKFRTSTDPGSYIPMHWHRAVEIIYMQEGSLGVTVESESFTIQKGDCIVINGNVLHSTKCTSPNTAILLQIPLDFMEKYIPDLGQLIFLFDFRTKDQRQQTKQAMFKTILEQLQIINNVRPDGYLLRFNSLIFELLFQLYHNFAVKILQSNTSQKKKDIARLEPVLDYISEHYKAPISLNEIAEVACLQTGYFCRFFKEKMGITFLEYQNEYRLSFIYRDLITTRDPVHVILERHGFTNYKLFRRMFLDHFGNTPTQIRKQREIL</sequence>
<protein>
    <submittedName>
        <fullName evidence="5">AraC family transcriptional regulator</fullName>
    </submittedName>
</protein>
<evidence type="ECO:0000256" key="2">
    <source>
        <dbReference type="ARBA" id="ARBA00023125"/>
    </source>
</evidence>
<evidence type="ECO:0000259" key="4">
    <source>
        <dbReference type="PROSITE" id="PS01124"/>
    </source>
</evidence>
<dbReference type="PANTHER" id="PTHR43280:SF34">
    <property type="entry name" value="ARAC-FAMILY TRANSCRIPTIONAL REGULATOR"/>
    <property type="match status" value="1"/>
</dbReference>
<evidence type="ECO:0000256" key="1">
    <source>
        <dbReference type="ARBA" id="ARBA00023015"/>
    </source>
</evidence>
<comment type="caution">
    <text evidence="5">The sequence shown here is derived from an EMBL/GenBank/DDBJ whole genome shotgun (WGS) entry which is preliminary data.</text>
</comment>
<keyword evidence="2" id="KW-0238">DNA-binding</keyword>
<dbReference type="InterPro" id="IPR011051">
    <property type="entry name" value="RmlC_Cupin_sf"/>
</dbReference>
<dbReference type="Pfam" id="PF12833">
    <property type="entry name" value="HTH_18"/>
    <property type="match status" value="1"/>
</dbReference>
<dbReference type="PROSITE" id="PS01124">
    <property type="entry name" value="HTH_ARAC_FAMILY_2"/>
    <property type="match status" value="1"/>
</dbReference>
<gene>
    <name evidence="5" type="ORF">H8Z82_00685</name>
</gene>
<evidence type="ECO:0000313" key="5">
    <source>
        <dbReference type="EMBL" id="MBC5778203.1"/>
    </source>
</evidence>
<dbReference type="SUPFAM" id="SSF51182">
    <property type="entry name" value="RmlC-like cupins"/>
    <property type="match status" value="1"/>
</dbReference>
<keyword evidence="1" id="KW-0805">Transcription regulation</keyword>
<dbReference type="SUPFAM" id="SSF46689">
    <property type="entry name" value="Homeodomain-like"/>
    <property type="match status" value="2"/>
</dbReference>
<dbReference type="Proteomes" id="UP000649826">
    <property type="component" value="Unassembled WGS sequence"/>
</dbReference>
<dbReference type="SMART" id="SM00342">
    <property type="entry name" value="HTH_ARAC"/>
    <property type="match status" value="1"/>
</dbReference>
<dbReference type="InterPro" id="IPR013096">
    <property type="entry name" value="Cupin_2"/>
</dbReference>
<keyword evidence="3" id="KW-0804">Transcription</keyword>
<keyword evidence="6" id="KW-1185">Reference proteome</keyword>
<dbReference type="Pfam" id="PF07883">
    <property type="entry name" value="Cupin_2"/>
    <property type="match status" value="1"/>
</dbReference>
<dbReference type="RefSeq" id="WP_019163150.1">
    <property type="nucleotide sequence ID" value="NZ_JACOQG010000001.1"/>
</dbReference>
<name>A0ABR7IE99_9FIRM</name>
<dbReference type="Gene3D" id="1.10.10.60">
    <property type="entry name" value="Homeodomain-like"/>
    <property type="match status" value="2"/>
</dbReference>
<proteinExistence type="predicted"/>
<organism evidence="5 6">
    <name type="scientific">Blautia difficilis</name>
    <dbReference type="NCBI Taxonomy" id="2763027"/>
    <lineage>
        <taxon>Bacteria</taxon>
        <taxon>Bacillati</taxon>
        <taxon>Bacillota</taxon>
        <taxon>Clostridia</taxon>
        <taxon>Lachnospirales</taxon>
        <taxon>Lachnospiraceae</taxon>
        <taxon>Blautia</taxon>
    </lineage>
</organism>
<dbReference type="InterPro" id="IPR018060">
    <property type="entry name" value="HTH_AraC"/>
</dbReference>
<dbReference type="PANTHER" id="PTHR43280">
    <property type="entry name" value="ARAC-FAMILY TRANSCRIPTIONAL REGULATOR"/>
    <property type="match status" value="1"/>
</dbReference>
<accession>A0ABR7IE99</accession>
<evidence type="ECO:0000313" key="6">
    <source>
        <dbReference type="Proteomes" id="UP000649826"/>
    </source>
</evidence>
<dbReference type="Gene3D" id="2.60.120.10">
    <property type="entry name" value="Jelly Rolls"/>
    <property type="match status" value="1"/>
</dbReference>
<dbReference type="InterPro" id="IPR014710">
    <property type="entry name" value="RmlC-like_jellyroll"/>
</dbReference>
<dbReference type="InterPro" id="IPR009057">
    <property type="entry name" value="Homeodomain-like_sf"/>
</dbReference>
<evidence type="ECO:0000256" key="3">
    <source>
        <dbReference type="ARBA" id="ARBA00023163"/>
    </source>
</evidence>
<dbReference type="EMBL" id="JACOQG010000001">
    <property type="protein sequence ID" value="MBC5778203.1"/>
    <property type="molecule type" value="Genomic_DNA"/>
</dbReference>
<feature type="domain" description="HTH araC/xylS-type" evidence="4">
    <location>
        <begin position="181"/>
        <end position="279"/>
    </location>
</feature>